<dbReference type="GO" id="GO:0016787">
    <property type="term" value="F:hydrolase activity"/>
    <property type="evidence" value="ECO:0007669"/>
    <property type="project" value="UniProtKB-KW"/>
</dbReference>
<dbReference type="EMBL" id="CP042425">
    <property type="protein sequence ID" value="QEL14778.1"/>
    <property type="molecule type" value="Genomic_DNA"/>
</dbReference>
<protein>
    <recommendedName>
        <fullName evidence="7">Anti-CBASS protein Acb1</fullName>
    </recommendedName>
</protein>
<evidence type="ECO:0000256" key="5">
    <source>
        <dbReference type="ARBA" id="ARBA00034283"/>
    </source>
</evidence>
<dbReference type="Pfam" id="PF23474">
    <property type="entry name" value="Acb1"/>
    <property type="match status" value="1"/>
</dbReference>
<gene>
    <name evidence="10" type="ORF">PX52LOC_01672</name>
</gene>
<dbReference type="InterPro" id="IPR056175">
    <property type="entry name" value="Acb1-like_C"/>
</dbReference>
<comment type="catalytic activity">
    <reaction evidence="3">
        <text>3',3',3'-c-tri-AMP + H2O = A[3'-5']pA[3'-5']pAp[3'] + H(+)</text>
        <dbReference type="Rhea" id="RHEA:72859"/>
        <dbReference type="ChEBI" id="CHEBI:15377"/>
        <dbReference type="ChEBI" id="CHEBI:15378"/>
        <dbReference type="ChEBI" id="CHEBI:192523"/>
        <dbReference type="ChEBI" id="CHEBI:192530"/>
    </reaction>
    <physiologicalReaction direction="left-to-right" evidence="3">
        <dbReference type="Rhea" id="RHEA:72860"/>
    </physiologicalReaction>
</comment>
<evidence type="ECO:0000313" key="10">
    <source>
        <dbReference type="EMBL" id="QEL14778.1"/>
    </source>
</evidence>
<evidence type="ECO:0000256" key="7">
    <source>
        <dbReference type="ARBA" id="ARBA00034343"/>
    </source>
</evidence>
<comment type="catalytic activity">
    <reaction evidence="5">
        <text>3',3'-cGAMP + H2O = G[3'-5']pAp[3'] + H(+)</text>
        <dbReference type="Rhea" id="RHEA:72831"/>
        <dbReference type="ChEBI" id="CHEBI:15377"/>
        <dbReference type="ChEBI" id="CHEBI:15378"/>
        <dbReference type="ChEBI" id="CHEBI:71501"/>
        <dbReference type="ChEBI" id="CHEBI:192497"/>
    </reaction>
    <physiologicalReaction direction="left-to-right" evidence="5">
        <dbReference type="Rhea" id="RHEA:72832"/>
    </physiologicalReaction>
</comment>
<keyword evidence="1" id="KW-0378">Hydrolase</keyword>
<comment type="similarity">
    <text evidence="6">Belongs to the anti-CBASS protein Acb1 family.</text>
</comment>
<sequence>MTREGPEGLYVRRNLTPESASALSAWAKAQGFTNVVPDHEMHATIVYSRDPVWLRPKGGNLAASSGGRYVGSLGEKGAIVLHIVAPELEARWQEARQIGASWDHGDTYNPHVTVTYDAGQIDLSAVAPFDGDIVFGPEVHEPLNETWAEDKGFVKVEASALEVLPVIEAMALDLPHTPGHPNKHPFKGILTRIDLPSDTPPSGSRGHRVILTRAAAEKALPTLLGMAVNYTADLAGHDVKRKIGTITAATIEGDAIHIEGFLYAADFPDEVARVQSERSLLGFSYEMRNIYVKDVNAVSWEITDCIFTGAAILYKDKAAYSTTSLAAQAEEKTMDTKELMELIKAQGEAQEKALKDALETGFASVNKRIDGIEAASAEDKKKAEEDKAATELALKASADKEAGDKLMKELQDKVAAQETVIKDMQAAAAKKVDEPARKTFTPAITHLLARSGLSLPESGKTLSLGEVDKMLAASSLDPVQKMELKSALSKLGALAA</sequence>
<evidence type="ECO:0000256" key="2">
    <source>
        <dbReference type="ARBA" id="ARBA00034233"/>
    </source>
</evidence>
<evidence type="ECO:0000256" key="8">
    <source>
        <dbReference type="ARBA" id="ARBA00048123"/>
    </source>
</evidence>
<comment type="catalytic activity">
    <reaction evidence="2">
        <text>3',3',3'-cAAG + H2O = G[3'-5']pA[3'-5']pAp[3'] + H(+)</text>
        <dbReference type="Rhea" id="RHEA:72863"/>
        <dbReference type="ChEBI" id="CHEBI:15377"/>
        <dbReference type="ChEBI" id="CHEBI:15378"/>
        <dbReference type="ChEBI" id="CHEBI:143810"/>
        <dbReference type="ChEBI" id="CHEBI:192532"/>
    </reaction>
    <physiologicalReaction direction="left-to-right" evidence="2">
        <dbReference type="Rhea" id="RHEA:72864"/>
    </physiologicalReaction>
</comment>
<proteinExistence type="inferred from homology"/>
<dbReference type="Proteomes" id="UP000324974">
    <property type="component" value="Chromosome"/>
</dbReference>
<accession>A0A5C1ACL2</accession>
<keyword evidence="11" id="KW-1185">Reference proteome</keyword>
<name>A0A5C1ACL2_9BACT</name>
<comment type="catalytic activity">
    <reaction evidence="4">
        <text>3',3',3'-cAAG + H2O = A[3'-5']pG[3'-5']pAp[3'] + H(+)</text>
        <dbReference type="Rhea" id="RHEA:72867"/>
        <dbReference type="ChEBI" id="CHEBI:15377"/>
        <dbReference type="ChEBI" id="CHEBI:15378"/>
        <dbReference type="ChEBI" id="CHEBI:143810"/>
        <dbReference type="ChEBI" id="CHEBI:192533"/>
    </reaction>
    <physiologicalReaction direction="left-to-right" evidence="4">
        <dbReference type="Rhea" id="RHEA:72868"/>
    </physiologicalReaction>
</comment>
<comment type="catalytic activity">
    <reaction evidence="8">
        <text>3',3'-cUAMP + H2O = U[3'-5']pAp[3'] + H(+)</text>
        <dbReference type="Rhea" id="RHEA:72835"/>
        <dbReference type="ChEBI" id="CHEBI:15377"/>
        <dbReference type="ChEBI" id="CHEBI:15378"/>
        <dbReference type="ChEBI" id="CHEBI:143809"/>
        <dbReference type="ChEBI" id="CHEBI:192498"/>
    </reaction>
    <physiologicalReaction direction="left-to-right" evidence="8">
        <dbReference type="Rhea" id="RHEA:72836"/>
    </physiologicalReaction>
</comment>
<dbReference type="OrthoDB" id="2573927at2"/>
<reference evidence="11" key="1">
    <citation type="submission" date="2019-08" db="EMBL/GenBank/DDBJ databases">
        <title>Limnoglobus roseus gen. nov., sp. nov., a novel freshwater planctomycete with a giant genome from the family Gemmataceae.</title>
        <authorList>
            <person name="Kulichevskaya I.S."/>
            <person name="Naumoff D.G."/>
            <person name="Miroshnikov K."/>
            <person name="Ivanova A."/>
            <person name="Philippov D.A."/>
            <person name="Hakobyan A."/>
            <person name="Rijpstra I.C."/>
            <person name="Sinninghe Damste J.S."/>
            <person name="Liesack W."/>
            <person name="Dedysh S.N."/>
        </authorList>
    </citation>
    <scope>NUCLEOTIDE SEQUENCE [LARGE SCALE GENOMIC DNA]</scope>
    <source>
        <strain evidence="11">PX52</strain>
    </source>
</reference>
<evidence type="ECO:0000256" key="4">
    <source>
        <dbReference type="ARBA" id="ARBA00034244"/>
    </source>
</evidence>
<dbReference type="KEGG" id="lrs:PX52LOC_01672"/>
<evidence type="ECO:0000313" key="11">
    <source>
        <dbReference type="Proteomes" id="UP000324974"/>
    </source>
</evidence>
<evidence type="ECO:0000259" key="9">
    <source>
        <dbReference type="Pfam" id="PF23474"/>
    </source>
</evidence>
<dbReference type="RefSeq" id="WP_149109644.1">
    <property type="nucleotide sequence ID" value="NZ_CP042425.1"/>
</dbReference>
<evidence type="ECO:0000256" key="6">
    <source>
        <dbReference type="ARBA" id="ARBA00034316"/>
    </source>
</evidence>
<organism evidence="10 11">
    <name type="scientific">Limnoglobus roseus</name>
    <dbReference type="NCBI Taxonomy" id="2598579"/>
    <lineage>
        <taxon>Bacteria</taxon>
        <taxon>Pseudomonadati</taxon>
        <taxon>Planctomycetota</taxon>
        <taxon>Planctomycetia</taxon>
        <taxon>Gemmatales</taxon>
        <taxon>Gemmataceae</taxon>
        <taxon>Limnoglobus</taxon>
    </lineage>
</organism>
<feature type="domain" description="Anti-CBASS protein Acb1-like C-terminal" evidence="9">
    <location>
        <begin position="7"/>
        <end position="150"/>
    </location>
</feature>
<evidence type="ECO:0000256" key="3">
    <source>
        <dbReference type="ARBA" id="ARBA00034240"/>
    </source>
</evidence>
<dbReference type="AlphaFoldDB" id="A0A5C1ACL2"/>
<evidence type="ECO:0000256" key="1">
    <source>
        <dbReference type="ARBA" id="ARBA00022801"/>
    </source>
</evidence>